<evidence type="ECO:0000313" key="2">
    <source>
        <dbReference type="EMBL" id="GGB29038.1"/>
    </source>
</evidence>
<name>A0ABQ1I970_9PROT</name>
<accession>A0ABQ1I970</accession>
<proteinExistence type="predicted"/>
<dbReference type="SUPFAM" id="SSF54427">
    <property type="entry name" value="NTF2-like"/>
    <property type="match status" value="1"/>
</dbReference>
<dbReference type="Pfam" id="PF12680">
    <property type="entry name" value="SnoaL_2"/>
    <property type="match status" value="1"/>
</dbReference>
<dbReference type="RefSeq" id="WP_188575126.1">
    <property type="nucleotide sequence ID" value="NZ_BMDZ01000005.1"/>
</dbReference>
<evidence type="ECO:0000259" key="1">
    <source>
        <dbReference type="Pfam" id="PF12680"/>
    </source>
</evidence>
<sequence>MSMSARQDDATAATERVLAHHLAAFADGVPAILSDYAEHAVVITPDGVHRGPVEISGFFEAFLRGVSPAFWEAFRIDRQIVEGEVAYLVWSAPPFVAMATDTLVVRDGRIVIQSFTSLSA</sequence>
<comment type="caution">
    <text evidence="2">The sequence shown here is derived from an EMBL/GenBank/DDBJ whole genome shotgun (WGS) entry which is preliminary data.</text>
</comment>
<dbReference type="InterPro" id="IPR037401">
    <property type="entry name" value="SnoaL-like"/>
</dbReference>
<gene>
    <name evidence="2" type="ORF">GCM10011505_07950</name>
</gene>
<reference evidence="3" key="1">
    <citation type="journal article" date="2019" name="Int. J. Syst. Evol. Microbiol.">
        <title>The Global Catalogue of Microorganisms (GCM) 10K type strain sequencing project: providing services to taxonomists for standard genome sequencing and annotation.</title>
        <authorList>
            <consortium name="The Broad Institute Genomics Platform"/>
            <consortium name="The Broad Institute Genome Sequencing Center for Infectious Disease"/>
            <person name="Wu L."/>
            <person name="Ma J."/>
        </authorList>
    </citation>
    <scope>NUCLEOTIDE SEQUENCE [LARGE SCALE GENOMIC DNA]</scope>
    <source>
        <strain evidence="3">CGMCC 1.10188</strain>
    </source>
</reference>
<organism evidence="2 3">
    <name type="scientific">Tistrella bauzanensis</name>
    <dbReference type="NCBI Taxonomy" id="657419"/>
    <lineage>
        <taxon>Bacteria</taxon>
        <taxon>Pseudomonadati</taxon>
        <taxon>Pseudomonadota</taxon>
        <taxon>Alphaproteobacteria</taxon>
        <taxon>Geminicoccales</taxon>
        <taxon>Geminicoccaceae</taxon>
        <taxon>Tistrella</taxon>
    </lineage>
</organism>
<dbReference type="InterPro" id="IPR032710">
    <property type="entry name" value="NTF2-like_dom_sf"/>
</dbReference>
<keyword evidence="3" id="KW-1185">Reference proteome</keyword>
<dbReference type="Proteomes" id="UP000603352">
    <property type="component" value="Unassembled WGS sequence"/>
</dbReference>
<feature type="domain" description="SnoaL-like" evidence="1">
    <location>
        <begin position="24"/>
        <end position="111"/>
    </location>
</feature>
<protein>
    <recommendedName>
        <fullName evidence="1">SnoaL-like domain-containing protein</fullName>
    </recommendedName>
</protein>
<dbReference type="Gene3D" id="3.10.450.50">
    <property type="match status" value="1"/>
</dbReference>
<evidence type="ECO:0000313" key="3">
    <source>
        <dbReference type="Proteomes" id="UP000603352"/>
    </source>
</evidence>
<dbReference type="EMBL" id="BMDZ01000005">
    <property type="protein sequence ID" value="GGB29038.1"/>
    <property type="molecule type" value="Genomic_DNA"/>
</dbReference>